<dbReference type="Proteomes" id="UP001168613">
    <property type="component" value="Unassembled WGS sequence"/>
</dbReference>
<name>A0ABT8EJE4_9BURK</name>
<dbReference type="InterPro" id="IPR036631">
    <property type="entry name" value="MGMT_N_sf"/>
</dbReference>
<dbReference type="PROSITE" id="PS00374">
    <property type="entry name" value="MGMT"/>
    <property type="match status" value="1"/>
</dbReference>
<evidence type="ECO:0000256" key="1">
    <source>
        <dbReference type="ARBA" id="ARBA00001286"/>
    </source>
</evidence>
<dbReference type="EC" id="2.1.1.63" evidence="10"/>
<sequence length="283" mass="30677">MTATHPNNQPLAVPNFVLQACRLLAQEEPAPTLTQLAHRVQISPAHLHRVFCQHVGMSPKAYADACRAKSLRSGLIEADSVTDAMYAAGYGSSSRFYAHSEKALGMSVKQYRQGGHKEVLYFALGSCSLGEVLIASSEKGLVALLLGEDAQTLLELAQARFPHAHWQGGHPSYDQLASQVLSFLDQPDQIPAFPLDLRGTVFQCQVWQALQRIPVGTVLTYSELAQRIGRPAAVRAVASACAANHLAVIVPCHRVVRQDGGLGGYAWGLARKQYLLDVENSLT</sequence>
<dbReference type="PANTHER" id="PTHR10815:SF14">
    <property type="entry name" value="BIFUNCTIONAL TRANSCRIPTIONAL ACTIVATOR_DNA REPAIR ENZYME ADA"/>
    <property type="match status" value="1"/>
</dbReference>
<comment type="catalytic activity">
    <reaction evidence="1">
        <text>a 4-O-methyl-thymidine in DNA + L-cysteinyl-[protein] = a thymidine in DNA + S-methyl-L-cysteinyl-[protein]</text>
        <dbReference type="Rhea" id="RHEA:53428"/>
        <dbReference type="Rhea" id="RHEA-COMP:10131"/>
        <dbReference type="Rhea" id="RHEA-COMP:10132"/>
        <dbReference type="Rhea" id="RHEA-COMP:13555"/>
        <dbReference type="Rhea" id="RHEA-COMP:13556"/>
        <dbReference type="ChEBI" id="CHEBI:29950"/>
        <dbReference type="ChEBI" id="CHEBI:82612"/>
        <dbReference type="ChEBI" id="CHEBI:137386"/>
        <dbReference type="ChEBI" id="CHEBI:137387"/>
        <dbReference type="EC" id="2.1.1.63"/>
    </reaction>
</comment>
<dbReference type="GO" id="GO:0032259">
    <property type="term" value="P:methylation"/>
    <property type="evidence" value="ECO:0007669"/>
    <property type="project" value="UniProtKB-KW"/>
</dbReference>
<accession>A0ABT8EJE4</accession>
<comment type="caution">
    <text evidence="10">The sequence shown here is derived from an EMBL/GenBank/DDBJ whole genome shotgun (WGS) entry which is preliminary data.</text>
</comment>
<dbReference type="GO" id="GO:0003908">
    <property type="term" value="F:methylated-DNA-[protein]-cysteine S-methyltransferase activity"/>
    <property type="evidence" value="ECO:0007669"/>
    <property type="project" value="UniProtKB-EC"/>
</dbReference>
<keyword evidence="3 10" id="KW-0808">Transferase</keyword>
<dbReference type="NCBIfam" id="TIGR00589">
    <property type="entry name" value="ogt"/>
    <property type="match status" value="1"/>
</dbReference>
<evidence type="ECO:0000256" key="4">
    <source>
        <dbReference type="ARBA" id="ARBA00022763"/>
    </source>
</evidence>
<dbReference type="InterPro" id="IPR036388">
    <property type="entry name" value="WH-like_DNA-bd_sf"/>
</dbReference>
<organism evidence="10 11">
    <name type="scientific">Alcaligenes endophyticus</name>
    <dbReference type="NCBI Taxonomy" id="1929088"/>
    <lineage>
        <taxon>Bacteria</taxon>
        <taxon>Pseudomonadati</taxon>
        <taxon>Pseudomonadota</taxon>
        <taxon>Betaproteobacteria</taxon>
        <taxon>Burkholderiales</taxon>
        <taxon>Alcaligenaceae</taxon>
        <taxon>Alcaligenes</taxon>
    </lineage>
</organism>
<evidence type="ECO:0000256" key="8">
    <source>
        <dbReference type="ARBA" id="ARBA00049348"/>
    </source>
</evidence>
<dbReference type="EMBL" id="JAJHNU010000002">
    <property type="protein sequence ID" value="MDN4121398.1"/>
    <property type="molecule type" value="Genomic_DNA"/>
</dbReference>
<dbReference type="InterPro" id="IPR001497">
    <property type="entry name" value="MethylDNA_cys_MeTrfase_AS"/>
</dbReference>
<dbReference type="InterPro" id="IPR036217">
    <property type="entry name" value="MethylDNA_cys_MeTrfase_DNAb"/>
</dbReference>
<keyword evidence="7" id="KW-0234">DNA repair</keyword>
<dbReference type="SUPFAM" id="SSF46689">
    <property type="entry name" value="Homeodomain-like"/>
    <property type="match status" value="1"/>
</dbReference>
<dbReference type="Gene3D" id="3.30.160.70">
    <property type="entry name" value="Methylated DNA-protein cysteine methyltransferase domain"/>
    <property type="match status" value="1"/>
</dbReference>
<dbReference type="CDD" id="cd06445">
    <property type="entry name" value="ATase"/>
    <property type="match status" value="1"/>
</dbReference>
<keyword evidence="5" id="KW-0805">Transcription regulation</keyword>
<keyword evidence="2 10" id="KW-0489">Methyltransferase</keyword>
<evidence type="ECO:0000256" key="2">
    <source>
        <dbReference type="ARBA" id="ARBA00022603"/>
    </source>
</evidence>
<keyword evidence="11" id="KW-1185">Reference proteome</keyword>
<proteinExistence type="predicted"/>
<dbReference type="Gene3D" id="1.10.10.60">
    <property type="entry name" value="Homeodomain-like"/>
    <property type="match status" value="1"/>
</dbReference>
<dbReference type="SUPFAM" id="SSF46767">
    <property type="entry name" value="Methylated DNA-protein cysteine methyltransferase, C-terminal domain"/>
    <property type="match status" value="1"/>
</dbReference>
<protein>
    <submittedName>
        <fullName evidence="10">Methylated-DNA--[protein]-cysteine S-methyltransferase</fullName>
        <ecNumber evidence="10">2.1.1.63</ecNumber>
    </submittedName>
</protein>
<evidence type="ECO:0000256" key="5">
    <source>
        <dbReference type="ARBA" id="ARBA00023015"/>
    </source>
</evidence>
<dbReference type="SMART" id="SM00342">
    <property type="entry name" value="HTH_ARAC"/>
    <property type="match status" value="1"/>
</dbReference>
<evidence type="ECO:0000256" key="3">
    <source>
        <dbReference type="ARBA" id="ARBA00022679"/>
    </source>
</evidence>
<dbReference type="Gene3D" id="1.10.10.10">
    <property type="entry name" value="Winged helix-like DNA-binding domain superfamily/Winged helix DNA-binding domain"/>
    <property type="match status" value="1"/>
</dbReference>
<evidence type="ECO:0000256" key="6">
    <source>
        <dbReference type="ARBA" id="ARBA00023163"/>
    </source>
</evidence>
<dbReference type="InterPro" id="IPR009057">
    <property type="entry name" value="Homeodomain-like_sf"/>
</dbReference>
<evidence type="ECO:0000313" key="10">
    <source>
        <dbReference type="EMBL" id="MDN4121398.1"/>
    </source>
</evidence>
<dbReference type="RefSeq" id="WP_266124078.1">
    <property type="nucleotide sequence ID" value="NZ_JAJHNU010000002.1"/>
</dbReference>
<evidence type="ECO:0000313" key="11">
    <source>
        <dbReference type="Proteomes" id="UP001168613"/>
    </source>
</evidence>
<dbReference type="InterPro" id="IPR014048">
    <property type="entry name" value="MethylDNA_cys_MeTrfase_DNA-bd"/>
</dbReference>
<comment type="catalytic activity">
    <reaction evidence="8">
        <text>a 6-O-methyl-2'-deoxyguanosine in DNA + L-cysteinyl-[protein] = S-methyl-L-cysteinyl-[protein] + a 2'-deoxyguanosine in DNA</text>
        <dbReference type="Rhea" id="RHEA:24000"/>
        <dbReference type="Rhea" id="RHEA-COMP:10131"/>
        <dbReference type="Rhea" id="RHEA-COMP:10132"/>
        <dbReference type="Rhea" id="RHEA-COMP:11367"/>
        <dbReference type="Rhea" id="RHEA-COMP:11368"/>
        <dbReference type="ChEBI" id="CHEBI:29950"/>
        <dbReference type="ChEBI" id="CHEBI:82612"/>
        <dbReference type="ChEBI" id="CHEBI:85445"/>
        <dbReference type="ChEBI" id="CHEBI:85448"/>
        <dbReference type="EC" id="2.1.1.63"/>
    </reaction>
</comment>
<dbReference type="Pfam" id="PF01035">
    <property type="entry name" value="DNA_binding_1"/>
    <property type="match status" value="1"/>
</dbReference>
<evidence type="ECO:0000259" key="9">
    <source>
        <dbReference type="PROSITE" id="PS01124"/>
    </source>
</evidence>
<dbReference type="SUPFAM" id="SSF53155">
    <property type="entry name" value="Methylated DNA-protein cysteine methyltransferase domain"/>
    <property type="match status" value="1"/>
</dbReference>
<feature type="domain" description="HTH araC/xylS-type" evidence="9">
    <location>
        <begin position="32"/>
        <end position="114"/>
    </location>
</feature>
<dbReference type="PROSITE" id="PS01124">
    <property type="entry name" value="HTH_ARAC_FAMILY_2"/>
    <property type="match status" value="1"/>
</dbReference>
<dbReference type="PANTHER" id="PTHR10815">
    <property type="entry name" value="METHYLATED-DNA--PROTEIN-CYSTEINE METHYLTRANSFERASE"/>
    <property type="match status" value="1"/>
</dbReference>
<keyword evidence="4" id="KW-0227">DNA damage</keyword>
<gene>
    <name evidence="10" type="ORF">LMS43_08870</name>
</gene>
<dbReference type="InterPro" id="IPR018060">
    <property type="entry name" value="HTH_AraC"/>
</dbReference>
<dbReference type="Pfam" id="PF12833">
    <property type="entry name" value="HTH_18"/>
    <property type="match status" value="1"/>
</dbReference>
<keyword evidence="6" id="KW-0804">Transcription</keyword>
<evidence type="ECO:0000256" key="7">
    <source>
        <dbReference type="ARBA" id="ARBA00023204"/>
    </source>
</evidence>
<reference evidence="10" key="1">
    <citation type="submission" date="2021-11" db="EMBL/GenBank/DDBJ databases">
        <title>Draft genome sequence of Alcaligenes endophyticus type strain CCUG 75668T.</title>
        <authorList>
            <person name="Salva-Serra F."/>
            <person name="Duran R.E."/>
            <person name="Seeger M."/>
            <person name="Moore E.R.B."/>
            <person name="Jaen-Luchoro D."/>
        </authorList>
    </citation>
    <scope>NUCLEOTIDE SEQUENCE</scope>
    <source>
        <strain evidence="10">CCUG 75668</strain>
    </source>
</reference>